<name>A0A371E8C5_MUCPR</name>
<organism evidence="2 3">
    <name type="scientific">Mucuna pruriens</name>
    <name type="common">Velvet bean</name>
    <name type="synonym">Dolichos pruriens</name>
    <dbReference type="NCBI Taxonomy" id="157652"/>
    <lineage>
        <taxon>Eukaryota</taxon>
        <taxon>Viridiplantae</taxon>
        <taxon>Streptophyta</taxon>
        <taxon>Embryophyta</taxon>
        <taxon>Tracheophyta</taxon>
        <taxon>Spermatophyta</taxon>
        <taxon>Magnoliopsida</taxon>
        <taxon>eudicotyledons</taxon>
        <taxon>Gunneridae</taxon>
        <taxon>Pentapetalae</taxon>
        <taxon>rosids</taxon>
        <taxon>fabids</taxon>
        <taxon>Fabales</taxon>
        <taxon>Fabaceae</taxon>
        <taxon>Papilionoideae</taxon>
        <taxon>50 kb inversion clade</taxon>
        <taxon>NPAAA clade</taxon>
        <taxon>indigoferoid/millettioid clade</taxon>
        <taxon>Phaseoleae</taxon>
        <taxon>Mucuna</taxon>
    </lineage>
</organism>
<feature type="compositionally biased region" description="Polar residues" evidence="1">
    <location>
        <begin position="29"/>
        <end position="41"/>
    </location>
</feature>
<dbReference type="Proteomes" id="UP000257109">
    <property type="component" value="Unassembled WGS sequence"/>
</dbReference>
<dbReference type="OrthoDB" id="1698776at2759"/>
<evidence type="ECO:0000313" key="3">
    <source>
        <dbReference type="Proteomes" id="UP000257109"/>
    </source>
</evidence>
<evidence type="ECO:0000313" key="2">
    <source>
        <dbReference type="EMBL" id="RDX62253.1"/>
    </source>
</evidence>
<accession>A0A371E8C5</accession>
<protein>
    <submittedName>
        <fullName evidence="2">Uncharacterized protein</fullName>
    </submittedName>
</protein>
<reference evidence="2" key="1">
    <citation type="submission" date="2018-05" db="EMBL/GenBank/DDBJ databases">
        <title>Draft genome of Mucuna pruriens seed.</title>
        <authorList>
            <person name="Nnadi N.E."/>
            <person name="Vos R."/>
            <person name="Hasami M.H."/>
            <person name="Devisetty U.K."/>
            <person name="Aguiy J.C."/>
        </authorList>
    </citation>
    <scope>NUCLEOTIDE SEQUENCE [LARGE SCALE GENOMIC DNA]</scope>
    <source>
        <strain evidence="2">JCA_2017</strain>
    </source>
</reference>
<feature type="region of interest" description="Disordered" evidence="1">
    <location>
        <begin position="13"/>
        <end position="41"/>
    </location>
</feature>
<proteinExistence type="predicted"/>
<gene>
    <name evidence="2" type="ORF">CR513_59434</name>
</gene>
<feature type="compositionally biased region" description="Basic and acidic residues" evidence="1">
    <location>
        <begin position="13"/>
        <end position="28"/>
    </location>
</feature>
<dbReference type="AlphaFoldDB" id="A0A371E8C5"/>
<keyword evidence="3" id="KW-1185">Reference proteome</keyword>
<dbReference type="EMBL" id="QJKJ01015607">
    <property type="protein sequence ID" value="RDX62253.1"/>
    <property type="molecule type" value="Genomic_DNA"/>
</dbReference>
<comment type="caution">
    <text evidence="2">The sequence shown here is derived from an EMBL/GenBank/DDBJ whole genome shotgun (WGS) entry which is preliminary data.</text>
</comment>
<feature type="non-terminal residue" evidence="2">
    <location>
        <position position="1"/>
    </location>
</feature>
<sequence>MIGTKQYVKAMKCKNESVRERSTLEGRTRANSGGRSGSDNDNMSIVTLVRIQCLENPRFPSQSSFMEGESRLEIKPKGVVNRQQGWRRLG</sequence>
<evidence type="ECO:0000256" key="1">
    <source>
        <dbReference type="SAM" id="MobiDB-lite"/>
    </source>
</evidence>